<reference evidence="3 4" key="1">
    <citation type="submission" date="2019-08" db="EMBL/GenBank/DDBJ databases">
        <title>Whole genome of Aphis craccivora.</title>
        <authorList>
            <person name="Voronova N.V."/>
            <person name="Shulinski R.S."/>
            <person name="Bandarenka Y.V."/>
            <person name="Zhorov D.G."/>
            <person name="Warner D."/>
        </authorList>
    </citation>
    <scope>NUCLEOTIDE SEQUENCE [LARGE SCALE GENOMIC DNA]</scope>
    <source>
        <strain evidence="3">180601</strain>
        <tissue evidence="3">Whole Body</tissue>
    </source>
</reference>
<keyword evidence="4" id="KW-1185">Reference proteome</keyword>
<dbReference type="OrthoDB" id="6624230at2759"/>
<comment type="caution">
    <text evidence="3">The sequence shown here is derived from an EMBL/GenBank/DDBJ whole genome shotgun (WGS) entry which is preliminary data.</text>
</comment>
<evidence type="ECO:0000259" key="2">
    <source>
        <dbReference type="SMART" id="SM00596"/>
    </source>
</evidence>
<dbReference type="PANTHER" id="PTHR33273:SF2">
    <property type="entry name" value="ENDONUCLEASE_EXONUCLEASE_PHOSPHATASE DOMAIN-CONTAINING PROTEIN"/>
    <property type="match status" value="1"/>
</dbReference>
<evidence type="ECO:0000313" key="3">
    <source>
        <dbReference type="EMBL" id="KAF0749170.1"/>
    </source>
</evidence>
<dbReference type="Pfam" id="PF07530">
    <property type="entry name" value="PRE_C2HC"/>
    <property type="match status" value="1"/>
</dbReference>
<sequence length="406" mass="45778">MSYSASSSNVTPTSDWSTQKKRNHSNSSYSNPDSPTSPQVHPTKTKKKLFITNNRYEVLKPLAEDSQDTNFEPDVPSSIKPPPPIFIKHVRDFPELCTELCELIGVDNFQCKSTPNQLKIQTTNPEAYRTLVKFLRNEKAQFHTFQLKEDKPTRVVIRNLHPTTPTSLTKSELETRLFEVRQVSQILHRLNEKQLPLFFVDLEPTIHSNEIFELNSLLHTKVKVEEPHTSKTIAQCANCQDYGHTKAYCGHPPRCVRCGKDHHSSSCPKSRDEPPCCALCNGNHPASYKDTNFKSIYVQDNHPLGPTPTNSPKVQNQSYAEAVASQTARHTLPPSTLNTSPPSDTNITLLMTIFLNDFKTLINPLISLLTKGDFLTKSIHKTVVSMSLLTKIVHNFGDNCDLKSFL</sequence>
<gene>
    <name evidence="3" type="ORF">FWK35_00030171</name>
</gene>
<name>A0A6G0Y4G4_APHCR</name>
<dbReference type="SMART" id="SM00596">
    <property type="entry name" value="PRE_C2HC"/>
    <property type="match status" value="1"/>
</dbReference>
<feature type="compositionally biased region" description="Polar residues" evidence="1">
    <location>
        <begin position="25"/>
        <end position="42"/>
    </location>
</feature>
<accession>A0A6G0Y4G4</accession>
<protein>
    <recommendedName>
        <fullName evidence="2">Pre-C2HC domain-containing protein</fullName>
    </recommendedName>
</protein>
<dbReference type="EMBL" id="VUJU01006197">
    <property type="protein sequence ID" value="KAF0749170.1"/>
    <property type="molecule type" value="Genomic_DNA"/>
</dbReference>
<proteinExistence type="predicted"/>
<organism evidence="3 4">
    <name type="scientific">Aphis craccivora</name>
    <name type="common">Cowpea aphid</name>
    <dbReference type="NCBI Taxonomy" id="307492"/>
    <lineage>
        <taxon>Eukaryota</taxon>
        <taxon>Metazoa</taxon>
        <taxon>Ecdysozoa</taxon>
        <taxon>Arthropoda</taxon>
        <taxon>Hexapoda</taxon>
        <taxon>Insecta</taxon>
        <taxon>Pterygota</taxon>
        <taxon>Neoptera</taxon>
        <taxon>Paraneoptera</taxon>
        <taxon>Hemiptera</taxon>
        <taxon>Sternorrhyncha</taxon>
        <taxon>Aphidomorpha</taxon>
        <taxon>Aphidoidea</taxon>
        <taxon>Aphididae</taxon>
        <taxon>Aphidini</taxon>
        <taxon>Aphis</taxon>
        <taxon>Aphis</taxon>
    </lineage>
</organism>
<feature type="compositionally biased region" description="Polar residues" evidence="1">
    <location>
        <begin position="1"/>
        <end position="17"/>
    </location>
</feature>
<dbReference type="Proteomes" id="UP000478052">
    <property type="component" value="Unassembled WGS sequence"/>
</dbReference>
<dbReference type="PANTHER" id="PTHR33273">
    <property type="entry name" value="DOMAIN-CONTAINING PROTEIN, PUTATIVE-RELATED"/>
    <property type="match status" value="1"/>
</dbReference>
<evidence type="ECO:0000313" key="4">
    <source>
        <dbReference type="Proteomes" id="UP000478052"/>
    </source>
</evidence>
<dbReference type="InterPro" id="IPR006579">
    <property type="entry name" value="Pre_C2HC_dom"/>
</dbReference>
<evidence type="ECO:0000256" key="1">
    <source>
        <dbReference type="SAM" id="MobiDB-lite"/>
    </source>
</evidence>
<feature type="region of interest" description="Disordered" evidence="1">
    <location>
        <begin position="1"/>
        <end position="47"/>
    </location>
</feature>
<dbReference type="AlphaFoldDB" id="A0A6G0Y4G4"/>
<feature type="domain" description="Pre-C2HC" evidence="2">
    <location>
        <begin position="166"/>
        <end position="234"/>
    </location>
</feature>